<dbReference type="Proteomes" id="UP001458415">
    <property type="component" value="Unassembled WGS sequence"/>
</dbReference>
<sequence>MLRTPAGRTRLVILEWLKDPSAHAPRPRRRPYRGGRTRR</sequence>
<evidence type="ECO:0000313" key="3">
    <source>
        <dbReference type="Proteomes" id="UP001458415"/>
    </source>
</evidence>
<organism evidence="2 3">
    <name type="scientific">Streptomyces carpinensis</name>
    <dbReference type="NCBI Taxonomy" id="66369"/>
    <lineage>
        <taxon>Bacteria</taxon>
        <taxon>Bacillati</taxon>
        <taxon>Actinomycetota</taxon>
        <taxon>Actinomycetes</taxon>
        <taxon>Kitasatosporales</taxon>
        <taxon>Streptomycetaceae</taxon>
        <taxon>Streptomyces</taxon>
    </lineage>
</organism>
<reference evidence="2 3" key="1">
    <citation type="submission" date="2024-06" db="EMBL/GenBank/DDBJ databases">
        <title>The Natural Products Discovery Center: Release of the First 8490 Sequenced Strains for Exploring Actinobacteria Biosynthetic Diversity.</title>
        <authorList>
            <person name="Kalkreuter E."/>
            <person name="Kautsar S.A."/>
            <person name="Yang D."/>
            <person name="Bader C.D."/>
            <person name="Teijaro C.N."/>
            <person name="Fluegel L."/>
            <person name="Davis C.M."/>
            <person name="Simpson J.R."/>
            <person name="Lauterbach L."/>
            <person name="Steele A.D."/>
            <person name="Gui C."/>
            <person name="Meng S."/>
            <person name="Li G."/>
            <person name="Viehrig K."/>
            <person name="Ye F."/>
            <person name="Su P."/>
            <person name="Kiefer A.F."/>
            <person name="Nichols A."/>
            <person name="Cepeda A.J."/>
            <person name="Yan W."/>
            <person name="Fan B."/>
            <person name="Jiang Y."/>
            <person name="Adhikari A."/>
            <person name="Zheng C.-J."/>
            <person name="Schuster L."/>
            <person name="Cowan T.M."/>
            <person name="Smanski M.J."/>
            <person name="Chevrette M.G."/>
            <person name="De Carvalho L.P.S."/>
            <person name="Shen B."/>
        </authorList>
    </citation>
    <scope>NUCLEOTIDE SEQUENCE [LARGE SCALE GENOMIC DNA]</scope>
    <source>
        <strain evidence="2 3">NPDC000634</strain>
    </source>
</reference>
<gene>
    <name evidence="2" type="ORF">ABT317_43155</name>
</gene>
<protein>
    <submittedName>
        <fullName evidence="2">ArsR family transcriptional regulator</fullName>
    </submittedName>
</protein>
<keyword evidence="3" id="KW-1185">Reference proteome</keyword>
<name>A0ABV1WHA8_9ACTN</name>
<feature type="region of interest" description="Disordered" evidence="1">
    <location>
        <begin position="20"/>
        <end position="39"/>
    </location>
</feature>
<proteinExistence type="predicted"/>
<evidence type="ECO:0000256" key="1">
    <source>
        <dbReference type="SAM" id="MobiDB-lite"/>
    </source>
</evidence>
<dbReference type="EMBL" id="JBEPCU010001426">
    <property type="protein sequence ID" value="MER6983575.1"/>
    <property type="molecule type" value="Genomic_DNA"/>
</dbReference>
<feature type="compositionally biased region" description="Basic residues" evidence="1">
    <location>
        <begin position="25"/>
        <end position="39"/>
    </location>
</feature>
<evidence type="ECO:0000313" key="2">
    <source>
        <dbReference type="EMBL" id="MER6983575.1"/>
    </source>
</evidence>
<feature type="non-terminal residue" evidence="2">
    <location>
        <position position="39"/>
    </location>
</feature>
<accession>A0ABV1WHA8</accession>
<comment type="caution">
    <text evidence="2">The sequence shown here is derived from an EMBL/GenBank/DDBJ whole genome shotgun (WGS) entry which is preliminary data.</text>
</comment>